<dbReference type="Proteomes" id="UP001279734">
    <property type="component" value="Unassembled WGS sequence"/>
</dbReference>
<gene>
    <name evidence="1" type="ORF">Nepgr_033510</name>
</gene>
<evidence type="ECO:0000313" key="1">
    <source>
        <dbReference type="EMBL" id="GMH31666.1"/>
    </source>
</evidence>
<reference evidence="1" key="1">
    <citation type="submission" date="2023-05" db="EMBL/GenBank/DDBJ databases">
        <title>Nepenthes gracilis genome sequencing.</title>
        <authorList>
            <person name="Fukushima K."/>
        </authorList>
    </citation>
    <scope>NUCLEOTIDE SEQUENCE</scope>
    <source>
        <strain evidence="1">SING2019-196</strain>
    </source>
</reference>
<comment type="caution">
    <text evidence="1">The sequence shown here is derived from an EMBL/GenBank/DDBJ whole genome shotgun (WGS) entry which is preliminary data.</text>
</comment>
<protein>
    <submittedName>
        <fullName evidence="1">Uncharacterized protein</fullName>
    </submittedName>
</protein>
<dbReference type="EMBL" id="BSYO01000040">
    <property type="protein sequence ID" value="GMH31666.1"/>
    <property type="molecule type" value="Genomic_DNA"/>
</dbReference>
<sequence>MEALSPVAWGAWLAGGSWEGLLELPYGAALVFADVQLDEIGLHSFTAVFCLLQVTVLPVCIDQYGTGSHAADQTAVPQIAAEAWSCWWEATTGCSDMAFNDILPGWLFTWFATLYSFCRPGNWDWLLHCWIGCRLPDWVKFGLATLPGLWWRCALARPPLAAV</sequence>
<accession>A0AAD3Y904</accession>
<evidence type="ECO:0000313" key="2">
    <source>
        <dbReference type="Proteomes" id="UP001279734"/>
    </source>
</evidence>
<name>A0AAD3Y904_NEPGR</name>
<proteinExistence type="predicted"/>
<dbReference type="AlphaFoldDB" id="A0AAD3Y904"/>
<organism evidence="1 2">
    <name type="scientific">Nepenthes gracilis</name>
    <name type="common">Slender pitcher plant</name>
    <dbReference type="NCBI Taxonomy" id="150966"/>
    <lineage>
        <taxon>Eukaryota</taxon>
        <taxon>Viridiplantae</taxon>
        <taxon>Streptophyta</taxon>
        <taxon>Embryophyta</taxon>
        <taxon>Tracheophyta</taxon>
        <taxon>Spermatophyta</taxon>
        <taxon>Magnoliopsida</taxon>
        <taxon>eudicotyledons</taxon>
        <taxon>Gunneridae</taxon>
        <taxon>Pentapetalae</taxon>
        <taxon>Caryophyllales</taxon>
        <taxon>Nepenthaceae</taxon>
        <taxon>Nepenthes</taxon>
    </lineage>
</organism>
<keyword evidence="2" id="KW-1185">Reference proteome</keyword>